<dbReference type="AlphaFoldDB" id="A0A5B0RCT5"/>
<protein>
    <submittedName>
        <fullName evidence="1">Uncharacterized protein</fullName>
    </submittedName>
</protein>
<dbReference type="Proteomes" id="UP000325313">
    <property type="component" value="Unassembled WGS sequence"/>
</dbReference>
<comment type="caution">
    <text evidence="1">The sequence shown here is derived from an EMBL/GenBank/DDBJ whole genome shotgun (WGS) entry which is preliminary data.</text>
</comment>
<evidence type="ECO:0000313" key="2">
    <source>
        <dbReference type="Proteomes" id="UP000325313"/>
    </source>
</evidence>
<dbReference type="EMBL" id="VDEP01000212">
    <property type="protein sequence ID" value="KAA1123018.1"/>
    <property type="molecule type" value="Genomic_DNA"/>
</dbReference>
<evidence type="ECO:0000313" key="1">
    <source>
        <dbReference type="EMBL" id="KAA1123018.1"/>
    </source>
</evidence>
<name>A0A5B0RCT5_PUCGR</name>
<organism evidence="1 2">
    <name type="scientific">Puccinia graminis f. sp. tritici</name>
    <dbReference type="NCBI Taxonomy" id="56615"/>
    <lineage>
        <taxon>Eukaryota</taxon>
        <taxon>Fungi</taxon>
        <taxon>Dikarya</taxon>
        <taxon>Basidiomycota</taxon>
        <taxon>Pucciniomycotina</taxon>
        <taxon>Pucciniomycetes</taxon>
        <taxon>Pucciniales</taxon>
        <taxon>Pucciniaceae</taxon>
        <taxon>Puccinia</taxon>
    </lineage>
</organism>
<proteinExistence type="predicted"/>
<gene>
    <name evidence="1" type="ORF">PGTUg99_006242</name>
</gene>
<accession>A0A5B0RCT5</accession>
<sequence length="98" mass="10751">MSTNPSPRVVKTLTLFPAEGDDVRETLLREVNKTLTCTGGIGVSFAYRGRIATGACYELQYFACQWMLAALQGICGHLAMTLRAYHRDGGAQSHNIEE</sequence>
<reference evidence="1 2" key="1">
    <citation type="submission" date="2019-05" db="EMBL/GenBank/DDBJ databases">
        <title>Emergence of the Ug99 lineage of the wheat stem rust pathogen through somatic hybridization.</title>
        <authorList>
            <person name="Li F."/>
            <person name="Upadhyaya N.M."/>
            <person name="Sperschneider J."/>
            <person name="Matny O."/>
            <person name="Nguyen-Phuc H."/>
            <person name="Mago R."/>
            <person name="Raley C."/>
            <person name="Miller M.E."/>
            <person name="Silverstein K.A.T."/>
            <person name="Henningsen E."/>
            <person name="Hirsch C.D."/>
            <person name="Visser B."/>
            <person name="Pretorius Z.A."/>
            <person name="Steffenson B.J."/>
            <person name="Schwessinger B."/>
            <person name="Dodds P.N."/>
            <person name="Figueroa M."/>
        </authorList>
    </citation>
    <scope>NUCLEOTIDE SEQUENCE [LARGE SCALE GENOMIC DNA]</scope>
    <source>
        <strain evidence="1 2">Ug99</strain>
    </source>
</reference>